<protein>
    <recommendedName>
        <fullName evidence="4">CCHC-type domain-containing protein</fullName>
    </recommendedName>
</protein>
<evidence type="ECO:0000313" key="6">
    <source>
        <dbReference type="Proteomes" id="UP000054144"/>
    </source>
</evidence>
<dbReference type="GO" id="GO:0003676">
    <property type="term" value="F:nucleic acid binding"/>
    <property type="evidence" value="ECO:0007669"/>
    <property type="project" value="InterPro"/>
</dbReference>
<keyword evidence="2" id="KW-0863">Zinc-finger</keyword>
<sequence length="515" mass="57333">MDDYDADTHSLADIYARAQTLQRARKNTEAKREREKRKRDNKRGDSPSRKYKKDCRGGGGGGGAASMALSPAVRPFRKKGQPSWKSRQCGRYPDNRGPNRGGGSAFAGKTNPQTSWGEKRTPPRRTERLQMSQEEKNRLLAAGLCFKCKEPGHLAKDCPSTNFIKSDKRNGPPGVQAGLSILEVQASSKDMELPPTDVEDSTAAIFMLLLPIENDQHNLTEVVSQPIHKGDLPPGLALVRKRGHKRFAADYPDDSLMPHVRRFTNRYLCGSPLDYGIDRTLSNLDYVALFAIPQKVQSRCVDSIWQTGYSAYVDGAYMMGNVRGCMGDICSHAMLRILNENLPFAVDTKTAHEFYASGGKTEPDIRKDASGVFQRFYGYQISPTEMVVLDSLADELLDLAWIAARDGPEAFVEEDEEPILLSASYACERSKKIADGWDSFCLPHRLVCCPAARPIDAVIQTLCQRLGVPRCEWRGVGLGRATTGDVLTEYIAYTFNDWAAHWADNEFSGYTRFLV</sequence>
<proteinExistence type="predicted"/>
<dbReference type="EMBL" id="KN881632">
    <property type="protein sequence ID" value="KIY52649.1"/>
    <property type="molecule type" value="Genomic_DNA"/>
</dbReference>
<organism evidence="5 6">
    <name type="scientific">Fistulina hepatica ATCC 64428</name>
    <dbReference type="NCBI Taxonomy" id="1128425"/>
    <lineage>
        <taxon>Eukaryota</taxon>
        <taxon>Fungi</taxon>
        <taxon>Dikarya</taxon>
        <taxon>Basidiomycota</taxon>
        <taxon>Agaricomycotina</taxon>
        <taxon>Agaricomycetes</taxon>
        <taxon>Agaricomycetidae</taxon>
        <taxon>Agaricales</taxon>
        <taxon>Fistulinaceae</taxon>
        <taxon>Fistulina</taxon>
    </lineage>
</organism>
<keyword evidence="1" id="KW-0507">mRNA processing</keyword>
<dbReference type="SMART" id="SM00343">
    <property type="entry name" value="ZnF_C2HC"/>
    <property type="match status" value="1"/>
</dbReference>
<evidence type="ECO:0000313" key="5">
    <source>
        <dbReference type="EMBL" id="KIY52649.1"/>
    </source>
</evidence>
<evidence type="ECO:0000259" key="4">
    <source>
        <dbReference type="PROSITE" id="PS50158"/>
    </source>
</evidence>
<evidence type="ECO:0000256" key="1">
    <source>
        <dbReference type="ARBA" id="ARBA00022664"/>
    </source>
</evidence>
<dbReference type="PROSITE" id="PS50158">
    <property type="entry name" value="ZF_CCHC"/>
    <property type="match status" value="1"/>
</dbReference>
<dbReference type="GO" id="GO:0006397">
    <property type="term" value="P:mRNA processing"/>
    <property type="evidence" value="ECO:0007669"/>
    <property type="project" value="UniProtKB-KW"/>
</dbReference>
<dbReference type="InterPro" id="IPR036875">
    <property type="entry name" value="Znf_CCHC_sf"/>
</dbReference>
<dbReference type="AlphaFoldDB" id="A0A0D7ALK7"/>
<feature type="compositionally biased region" description="Basic and acidic residues" evidence="3">
    <location>
        <begin position="117"/>
        <end position="132"/>
    </location>
</feature>
<dbReference type="OrthoDB" id="3205788at2759"/>
<dbReference type="SUPFAM" id="SSF57756">
    <property type="entry name" value="Retrovirus zinc finger-like domains"/>
    <property type="match status" value="1"/>
</dbReference>
<feature type="region of interest" description="Disordered" evidence="3">
    <location>
        <begin position="19"/>
        <end position="132"/>
    </location>
</feature>
<dbReference type="GO" id="GO:0008270">
    <property type="term" value="F:zinc ion binding"/>
    <property type="evidence" value="ECO:0007669"/>
    <property type="project" value="UniProtKB-KW"/>
</dbReference>
<dbReference type="Gene3D" id="4.10.60.10">
    <property type="entry name" value="Zinc finger, CCHC-type"/>
    <property type="match status" value="1"/>
</dbReference>
<feature type="domain" description="CCHC-type" evidence="4">
    <location>
        <begin position="145"/>
        <end position="160"/>
    </location>
</feature>
<evidence type="ECO:0000256" key="3">
    <source>
        <dbReference type="SAM" id="MobiDB-lite"/>
    </source>
</evidence>
<keyword evidence="2" id="KW-0479">Metal-binding</keyword>
<dbReference type="InterPro" id="IPR001878">
    <property type="entry name" value="Znf_CCHC"/>
</dbReference>
<evidence type="ECO:0000256" key="2">
    <source>
        <dbReference type="PROSITE-ProRule" id="PRU00047"/>
    </source>
</evidence>
<dbReference type="Proteomes" id="UP000054144">
    <property type="component" value="Unassembled WGS sequence"/>
</dbReference>
<dbReference type="Pfam" id="PF00098">
    <property type="entry name" value="zf-CCHC"/>
    <property type="match status" value="1"/>
</dbReference>
<gene>
    <name evidence="5" type="ORF">FISHEDRAFT_69650</name>
</gene>
<keyword evidence="2" id="KW-0862">Zinc</keyword>
<name>A0A0D7ALK7_9AGAR</name>
<keyword evidence="6" id="KW-1185">Reference proteome</keyword>
<reference evidence="5 6" key="1">
    <citation type="journal article" date="2015" name="Fungal Genet. Biol.">
        <title>Evolution of novel wood decay mechanisms in Agaricales revealed by the genome sequences of Fistulina hepatica and Cylindrobasidium torrendii.</title>
        <authorList>
            <person name="Floudas D."/>
            <person name="Held B.W."/>
            <person name="Riley R."/>
            <person name="Nagy L.G."/>
            <person name="Koehler G."/>
            <person name="Ransdell A.S."/>
            <person name="Younus H."/>
            <person name="Chow J."/>
            <person name="Chiniquy J."/>
            <person name="Lipzen A."/>
            <person name="Tritt A."/>
            <person name="Sun H."/>
            <person name="Haridas S."/>
            <person name="LaButti K."/>
            <person name="Ohm R.A."/>
            <person name="Kues U."/>
            <person name="Blanchette R.A."/>
            <person name="Grigoriev I.V."/>
            <person name="Minto R.E."/>
            <person name="Hibbett D.S."/>
        </authorList>
    </citation>
    <scope>NUCLEOTIDE SEQUENCE [LARGE SCALE GENOMIC DNA]</scope>
    <source>
        <strain evidence="5 6">ATCC 64428</strain>
    </source>
</reference>
<accession>A0A0D7ALK7</accession>